<dbReference type="InterPro" id="IPR036565">
    <property type="entry name" value="Mur-like_cat_sf"/>
</dbReference>
<keyword evidence="11 21" id="KW-0067">ATP-binding</keyword>
<dbReference type="NCBIfam" id="TIGR01499">
    <property type="entry name" value="folC"/>
    <property type="match status" value="1"/>
</dbReference>
<keyword evidence="9" id="KW-0479">Metal-binding</keyword>
<evidence type="ECO:0000256" key="8">
    <source>
        <dbReference type="ARBA" id="ARBA00022598"/>
    </source>
</evidence>
<dbReference type="Pfam" id="PF02875">
    <property type="entry name" value="Mur_ligase_C"/>
    <property type="match status" value="1"/>
</dbReference>
<evidence type="ECO:0000256" key="13">
    <source>
        <dbReference type="ARBA" id="ARBA00022909"/>
    </source>
</evidence>
<proteinExistence type="inferred from homology"/>
<evidence type="ECO:0000259" key="22">
    <source>
        <dbReference type="Pfam" id="PF02875"/>
    </source>
</evidence>
<accession>A0ABP7P5W3</accession>
<comment type="caution">
    <text evidence="24">The sequence shown here is derived from an EMBL/GenBank/DDBJ whole genome shotgun (WGS) entry which is preliminary data.</text>
</comment>
<dbReference type="InterPro" id="IPR004101">
    <property type="entry name" value="Mur_ligase_C"/>
</dbReference>
<comment type="catalytic activity">
    <reaction evidence="19">
        <text>(6R)-5,10-methylenetetrahydrofolyl-(gamma-L-Glu)(n) + L-glutamate + ATP = (6R)-5,10-methylenetetrahydrofolyl-(gamma-L-Glu)(n+1) + ADP + phosphate + H(+)</text>
        <dbReference type="Rhea" id="RHEA:51912"/>
        <dbReference type="Rhea" id="RHEA-COMP:13257"/>
        <dbReference type="Rhea" id="RHEA-COMP:13258"/>
        <dbReference type="ChEBI" id="CHEBI:15378"/>
        <dbReference type="ChEBI" id="CHEBI:29985"/>
        <dbReference type="ChEBI" id="CHEBI:30616"/>
        <dbReference type="ChEBI" id="CHEBI:43474"/>
        <dbReference type="ChEBI" id="CHEBI:136572"/>
        <dbReference type="ChEBI" id="CHEBI:456216"/>
        <dbReference type="EC" id="6.3.2.17"/>
    </reaction>
</comment>
<feature type="domain" description="Mur ligase C-terminal" evidence="22">
    <location>
        <begin position="325"/>
        <end position="442"/>
    </location>
</feature>
<dbReference type="SUPFAM" id="SSF53623">
    <property type="entry name" value="MurD-like peptide ligases, catalytic domain"/>
    <property type="match status" value="1"/>
</dbReference>
<evidence type="ECO:0000313" key="24">
    <source>
        <dbReference type="EMBL" id="GAA3960124.1"/>
    </source>
</evidence>
<evidence type="ECO:0000256" key="20">
    <source>
        <dbReference type="ARBA" id="ARBA00049161"/>
    </source>
</evidence>
<reference evidence="25" key="1">
    <citation type="journal article" date="2019" name="Int. J. Syst. Evol. Microbiol.">
        <title>The Global Catalogue of Microorganisms (GCM) 10K type strain sequencing project: providing services to taxonomists for standard genome sequencing and annotation.</title>
        <authorList>
            <consortium name="The Broad Institute Genomics Platform"/>
            <consortium name="The Broad Institute Genome Sequencing Center for Infectious Disease"/>
            <person name="Wu L."/>
            <person name="Ma J."/>
        </authorList>
    </citation>
    <scope>NUCLEOTIDE SEQUENCE [LARGE SCALE GENOMIC DNA]</scope>
    <source>
        <strain evidence="25">JCM 16601</strain>
    </source>
</reference>
<evidence type="ECO:0000256" key="16">
    <source>
        <dbReference type="ARBA" id="ARBA00032510"/>
    </source>
</evidence>
<feature type="domain" description="Mur ligase central" evidence="23">
    <location>
        <begin position="51"/>
        <end position="221"/>
    </location>
</feature>
<keyword evidence="13" id="KW-0289">Folate biosynthesis</keyword>
<evidence type="ECO:0000256" key="11">
    <source>
        <dbReference type="ARBA" id="ARBA00022840"/>
    </source>
</evidence>
<dbReference type="PANTHER" id="PTHR11136">
    <property type="entry name" value="FOLYLPOLYGLUTAMATE SYNTHASE-RELATED"/>
    <property type="match status" value="1"/>
</dbReference>
<dbReference type="InterPro" id="IPR018109">
    <property type="entry name" value="Folylpolyglutamate_synth_CS"/>
</dbReference>
<dbReference type="PROSITE" id="PS01012">
    <property type="entry name" value="FOLYLPOLYGLU_SYNT_2"/>
    <property type="match status" value="1"/>
</dbReference>
<keyword evidence="12" id="KW-0460">Magnesium</keyword>
<comment type="pathway">
    <text evidence="2">Cofactor biosynthesis; tetrahydrofolate biosynthesis; 7,8-dihydrofolate from 2-amino-4-hydroxy-6-hydroxymethyl-7,8-dihydropteridine diphosphate and 4-aminobenzoate: step 2/2.</text>
</comment>
<dbReference type="SUPFAM" id="SSF53244">
    <property type="entry name" value="MurD-like peptide ligases, peptide-binding domain"/>
    <property type="match status" value="1"/>
</dbReference>
<evidence type="ECO:0000256" key="2">
    <source>
        <dbReference type="ARBA" id="ARBA00004799"/>
    </source>
</evidence>
<dbReference type="InterPro" id="IPR036615">
    <property type="entry name" value="Mur_ligase_C_dom_sf"/>
</dbReference>
<comment type="catalytic activity">
    <reaction evidence="18">
        <text>10-formyltetrahydrofolyl-(gamma-L-Glu)(n) + L-glutamate + ATP = 10-formyltetrahydrofolyl-(gamma-L-Glu)(n+1) + ADP + phosphate + H(+)</text>
        <dbReference type="Rhea" id="RHEA:51904"/>
        <dbReference type="Rhea" id="RHEA-COMP:13088"/>
        <dbReference type="Rhea" id="RHEA-COMP:14300"/>
        <dbReference type="ChEBI" id="CHEBI:15378"/>
        <dbReference type="ChEBI" id="CHEBI:29985"/>
        <dbReference type="ChEBI" id="CHEBI:30616"/>
        <dbReference type="ChEBI" id="CHEBI:43474"/>
        <dbReference type="ChEBI" id="CHEBI:134413"/>
        <dbReference type="ChEBI" id="CHEBI:456216"/>
        <dbReference type="EC" id="6.3.2.17"/>
    </reaction>
</comment>
<evidence type="ECO:0000256" key="12">
    <source>
        <dbReference type="ARBA" id="ARBA00022842"/>
    </source>
</evidence>
<organism evidence="24 25">
    <name type="scientific">Mucilaginibacter dorajii</name>
    <dbReference type="NCBI Taxonomy" id="692994"/>
    <lineage>
        <taxon>Bacteria</taxon>
        <taxon>Pseudomonadati</taxon>
        <taxon>Bacteroidota</taxon>
        <taxon>Sphingobacteriia</taxon>
        <taxon>Sphingobacteriales</taxon>
        <taxon>Sphingobacteriaceae</taxon>
        <taxon>Mucilaginibacter</taxon>
    </lineage>
</organism>
<evidence type="ECO:0000256" key="4">
    <source>
        <dbReference type="ARBA" id="ARBA00008276"/>
    </source>
</evidence>
<comment type="catalytic activity">
    <reaction evidence="17">
        <text>(6S)-5,6,7,8-tetrahydrofolyl-(gamma-L-Glu)(n) + L-glutamate + ATP = (6S)-5,6,7,8-tetrahydrofolyl-(gamma-L-Glu)(n+1) + ADP + phosphate + H(+)</text>
        <dbReference type="Rhea" id="RHEA:10580"/>
        <dbReference type="Rhea" id="RHEA-COMP:14738"/>
        <dbReference type="Rhea" id="RHEA-COMP:14740"/>
        <dbReference type="ChEBI" id="CHEBI:15378"/>
        <dbReference type="ChEBI" id="CHEBI:29985"/>
        <dbReference type="ChEBI" id="CHEBI:30616"/>
        <dbReference type="ChEBI" id="CHEBI:43474"/>
        <dbReference type="ChEBI" id="CHEBI:141005"/>
        <dbReference type="ChEBI" id="CHEBI:456216"/>
        <dbReference type="EC" id="6.3.2.17"/>
    </reaction>
</comment>
<evidence type="ECO:0000256" key="10">
    <source>
        <dbReference type="ARBA" id="ARBA00022741"/>
    </source>
</evidence>
<evidence type="ECO:0000256" key="19">
    <source>
        <dbReference type="ARBA" id="ARBA00049035"/>
    </source>
</evidence>
<dbReference type="Pfam" id="PF08245">
    <property type="entry name" value="Mur_ligase_M"/>
    <property type="match status" value="1"/>
</dbReference>
<evidence type="ECO:0000256" key="9">
    <source>
        <dbReference type="ARBA" id="ARBA00022723"/>
    </source>
</evidence>
<comment type="function">
    <text evidence="1">Functions in two distinct reactions of the de novo folate biosynthetic pathway. Catalyzes the addition of a glutamate residue to dihydropteroate (7,8-dihydropteroate or H2Pte) to form dihydrofolate (7,8-dihydrofolate monoglutamate or H2Pte-Glu). Also catalyzes successive additions of L-glutamate to tetrahydrofolate or 10-formyltetrahydrofolate or 5,10-methylenetetrahydrofolate, leading to folylpolyglutamate derivatives.</text>
</comment>
<protein>
    <recommendedName>
        <fullName evidence="7">Dihydrofolate synthase/folylpolyglutamate synthase</fullName>
        <ecNumber evidence="5">6.3.2.12</ecNumber>
        <ecNumber evidence="6">6.3.2.17</ecNumber>
    </recommendedName>
    <alternativeName>
        <fullName evidence="16">Folylpoly-gamma-glutamate synthetase-dihydrofolate synthetase</fullName>
    </alternativeName>
    <alternativeName>
        <fullName evidence="14">Folylpolyglutamate synthetase</fullName>
    </alternativeName>
    <alternativeName>
        <fullName evidence="15">Tetrahydrofolylpolyglutamate synthase</fullName>
    </alternativeName>
</protein>
<evidence type="ECO:0000256" key="6">
    <source>
        <dbReference type="ARBA" id="ARBA00013025"/>
    </source>
</evidence>
<evidence type="ECO:0000256" key="14">
    <source>
        <dbReference type="ARBA" id="ARBA00030048"/>
    </source>
</evidence>
<evidence type="ECO:0000256" key="21">
    <source>
        <dbReference type="PIRNR" id="PIRNR001563"/>
    </source>
</evidence>
<dbReference type="EC" id="6.3.2.17" evidence="6"/>
<dbReference type="EC" id="6.3.2.12" evidence="5"/>
<evidence type="ECO:0000256" key="1">
    <source>
        <dbReference type="ARBA" id="ARBA00002714"/>
    </source>
</evidence>
<evidence type="ECO:0000256" key="15">
    <source>
        <dbReference type="ARBA" id="ARBA00030592"/>
    </source>
</evidence>
<gene>
    <name evidence="24" type="ORF">GCM10022210_04740</name>
</gene>
<keyword evidence="8 21" id="KW-0436">Ligase</keyword>
<dbReference type="Gene3D" id="3.90.190.20">
    <property type="entry name" value="Mur ligase, C-terminal domain"/>
    <property type="match status" value="1"/>
</dbReference>
<comment type="similarity">
    <text evidence="4 21">Belongs to the folylpolyglutamate synthase family.</text>
</comment>
<dbReference type="InterPro" id="IPR001645">
    <property type="entry name" value="Folylpolyglutamate_synth"/>
</dbReference>
<comment type="catalytic activity">
    <reaction evidence="20">
        <text>7,8-dihydropteroate + L-glutamate + ATP = 7,8-dihydrofolate + ADP + phosphate + H(+)</text>
        <dbReference type="Rhea" id="RHEA:23584"/>
        <dbReference type="ChEBI" id="CHEBI:15378"/>
        <dbReference type="ChEBI" id="CHEBI:17839"/>
        <dbReference type="ChEBI" id="CHEBI:29985"/>
        <dbReference type="ChEBI" id="CHEBI:30616"/>
        <dbReference type="ChEBI" id="CHEBI:43474"/>
        <dbReference type="ChEBI" id="CHEBI:57451"/>
        <dbReference type="ChEBI" id="CHEBI:456216"/>
        <dbReference type="EC" id="6.3.2.12"/>
    </reaction>
</comment>
<dbReference type="Gene3D" id="3.40.1190.10">
    <property type="entry name" value="Mur-like, catalytic domain"/>
    <property type="match status" value="1"/>
</dbReference>
<name>A0ABP7P5W3_9SPHI</name>
<dbReference type="Proteomes" id="UP001500742">
    <property type="component" value="Unassembled WGS sequence"/>
</dbReference>
<comment type="pathway">
    <text evidence="3">Cofactor biosynthesis; tetrahydrofolylpolyglutamate biosynthesis.</text>
</comment>
<dbReference type="InterPro" id="IPR013221">
    <property type="entry name" value="Mur_ligase_cen"/>
</dbReference>
<evidence type="ECO:0000256" key="5">
    <source>
        <dbReference type="ARBA" id="ARBA00013023"/>
    </source>
</evidence>
<evidence type="ECO:0000256" key="18">
    <source>
        <dbReference type="ARBA" id="ARBA00047808"/>
    </source>
</evidence>
<dbReference type="RefSeq" id="WP_259090800.1">
    <property type="nucleotide sequence ID" value="NZ_BAAAZC010000004.1"/>
</dbReference>
<evidence type="ECO:0000313" key="25">
    <source>
        <dbReference type="Proteomes" id="UP001500742"/>
    </source>
</evidence>
<evidence type="ECO:0000256" key="3">
    <source>
        <dbReference type="ARBA" id="ARBA00005150"/>
    </source>
</evidence>
<evidence type="ECO:0000256" key="7">
    <source>
        <dbReference type="ARBA" id="ARBA00019357"/>
    </source>
</evidence>
<evidence type="ECO:0000256" key="17">
    <source>
        <dbReference type="ARBA" id="ARBA00047493"/>
    </source>
</evidence>
<keyword evidence="25" id="KW-1185">Reference proteome</keyword>
<dbReference type="PIRSF" id="PIRSF001563">
    <property type="entry name" value="Folylpolyglu_synth"/>
    <property type="match status" value="1"/>
</dbReference>
<keyword evidence="10 21" id="KW-0547">Nucleotide-binding</keyword>
<evidence type="ECO:0000259" key="23">
    <source>
        <dbReference type="Pfam" id="PF08245"/>
    </source>
</evidence>
<dbReference type="EMBL" id="BAAAZC010000004">
    <property type="protein sequence ID" value="GAA3960124.1"/>
    <property type="molecule type" value="Genomic_DNA"/>
</dbReference>
<dbReference type="PANTHER" id="PTHR11136:SF0">
    <property type="entry name" value="DIHYDROFOLATE SYNTHETASE-RELATED"/>
    <property type="match status" value="1"/>
</dbReference>
<sequence length="450" mass="49142">MNYQETIQYLYTQLPMFTRDGASAYKANLDNTIELCKRLHNPQDKFKSVHVGGTNGKGSTSHMLAAILQTAGYKTGLYTSPHLKDFRERIRINGQMISEQTVIDFVAAHLTDFDEIAPSFFEMTVGLAFDIFAKEQVDIAIIEVGLGGRLDSTNIITPLLSIVTNIGWDHMNLLGGTLPLIAGEKAGIIKHGIPVIIGENQLETAQVFIDKAAQVGTNLVFASELFESESPKVGKSESENVDGLLDISLKRKTPATSALSDFPTSRLPDFPTQNLQLDLTGSYQLKNVKTVLTAVEELRKQGFNISDDDIRSALAQVKTLTGLHGRWETLSQHPLTICDTGHNPDGIQEVLKNIEAVNYTHLHMVIGMVNDKDITKVLGMLPTDATYYFCKPNIPRGLDAESLKLQAEGFNLQGEAYASVNEALLAAQTNAGESDLVFVGGSTFVVAEVV</sequence>